<accession>A0ABW7RKR5</accession>
<evidence type="ECO:0000313" key="1">
    <source>
        <dbReference type="EMBL" id="MFH8588677.1"/>
    </source>
</evidence>
<name>A0ABW7RKR5_9ACTN</name>
<organism evidence="1 2">
    <name type="scientific">Streptomyces celluloflavus</name>
    <dbReference type="NCBI Taxonomy" id="58344"/>
    <lineage>
        <taxon>Bacteria</taxon>
        <taxon>Bacillati</taxon>
        <taxon>Actinomycetota</taxon>
        <taxon>Actinomycetes</taxon>
        <taxon>Kitasatosporales</taxon>
        <taxon>Streptomycetaceae</taxon>
        <taxon>Streptomyces</taxon>
    </lineage>
</organism>
<protein>
    <submittedName>
        <fullName evidence="1">Uncharacterized protein</fullName>
    </submittedName>
</protein>
<keyword evidence="2" id="KW-1185">Reference proteome</keyword>
<gene>
    <name evidence="1" type="ORF">ACH4GP_30535</name>
</gene>
<reference evidence="1 2" key="1">
    <citation type="submission" date="2024-10" db="EMBL/GenBank/DDBJ databases">
        <title>The Natural Products Discovery Center: Release of the First 8490 Sequenced Strains for Exploring Actinobacteria Biosynthetic Diversity.</title>
        <authorList>
            <person name="Kalkreuter E."/>
            <person name="Kautsar S.A."/>
            <person name="Yang D."/>
            <person name="Bader C.D."/>
            <person name="Teijaro C.N."/>
            <person name="Fluegel L."/>
            <person name="Davis C.M."/>
            <person name="Simpson J.R."/>
            <person name="Lauterbach L."/>
            <person name="Steele A.D."/>
            <person name="Gui C."/>
            <person name="Meng S."/>
            <person name="Li G."/>
            <person name="Viehrig K."/>
            <person name="Ye F."/>
            <person name="Su P."/>
            <person name="Kiefer A.F."/>
            <person name="Nichols A."/>
            <person name="Cepeda A.J."/>
            <person name="Yan W."/>
            <person name="Fan B."/>
            <person name="Jiang Y."/>
            <person name="Adhikari A."/>
            <person name="Zheng C.-J."/>
            <person name="Schuster L."/>
            <person name="Cowan T.M."/>
            <person name="Smanski M.J."/>
            <person name="Chevrette M.G."/>
            <person name="De Carvalho L.P.S."/>
            <person name="Shen B."/>
        </authorList>
    </citation>
    <scope>NUCLEOTIDE SEQUENCE [LARGE SCALE GENOMIC DNA]</scope>
    <source>
        <strain evidence="1 2">NPDC018013</strain>
    </source>
</reference>
<evidence type="ECO:0000313" key="2">
    <source>
        <dbReference type="Proteomes" id="UP001610990"/>
    </source>
</evidence>
<dbReference type="EMBL" id="JBIRGH010000025">
    <property type="protein sequence ID" value="MFH8588677.1"/>
    <property type="molecule type" value="Genomic_DNA"/>
</dbReference>
<comment type="caution">
    <text evidence="1">The sequence shown here is derived from an EMBL/GenBank/DDBJ whole genome shotgun (WGS) entry which is preliminary data.</text>
</comment>
<sequence length="89" mass="9723">MTHTITRAITVLGSEVRINDIIEVGGNLHRIVDVRAIHGTRRRLQFADGNAYILGCSMRIGITRAFAAKHGGLNAPRLRPRPHTGGRAC</sequence>
<dbReference type="Proteomes" id="UP001610990">
    <property type="component" value="Unassembled WGS sequence"/>
</dbReference>
<dbReference type="RefSeq" id="WP_397675635.1">
    <property type="nucleotide sequence ID" value="NZ_JBIRGH010000025.1"/>
</dbReference>
<proteinExistence type="predicted"/>